<organism evidence="2 3">
    <name type="scientific">Segatella hominis</name>
    <dbReference type="NCBI Taxonomy" id="2518605"/>
    <lineage>
        <taxon>Bacteria</taxon>
        <taxon>Pseudomonadati</taxon>
        <taxon>Bacteroidota</taxon>
        <taxon>Bacteroidia</taxon>
        <taxon>Bacteroidales</taxon>
        <taxon>Prevotellaceae</taxon>
        <taxon>Segatella</taxon>
    </lineage>
</organism>
<feature type="transmembrane region" description="Helical" evidence="1">
    <location>
        <begin position="103"/>
        <end position="121"/>
    </location>
</feature>
<accession>A0A4Y8V9U4</accession>
<protein>
    <recommendedName>
        <fullName evidence="4">Glycosyltransferase RgtA/B/C/D-like domain-containing protein</fullName>
    </recommendedName>
</protein>
<feature type="transmembrane region" description="Helical" evidence="1">
    <location>
        <begin position="153"/>
        <end position="186"/>
    </location>
</feature>
<keyword evidence="1" id="KW-0812">Transmembrane</keyword>
<keyword evidence="1" id="KW-0472">Membrane</keyword>
<dbReference type="EMBL" id="SGVY01000056">
    <property type="protein sequence ID" value="TFH76133.1"/>
    <property type="molecule type" value="Genomic_DNA"/>
</dbReference>
<dbReference type="Proteomes" id="UP000297872">
    <property type="component" value="Unassembled WGS sequence"/>
</dbReference>
<gene>
    <name evidence="2" type="ORF">EXN75_14655</name>
</gene>
<feature type="transmembrane region" description="Helical" evidence="1">
    <location>
        <begin position="73"/>
        <end position="96"/>
    </location>
</feature>
<dbReference type="AlphaFoldDB" id="A0A4Y8V9U4"/>
<comment type="caution">
    <text evidence="2">The sequence shown here is derived from an EMBL/GenBank/DDBJ whole genome shotgun (WGS) entry which is preliminary data.</text>
</comment>
<feature type="transmembrane region" description="Helical" evidence="1">
    <location>
        <begin position="328"/>
        <end position="347"/>
    </location>
</feature>
<feature type="transmembrane region" description="Helical" evidence="1">
    <location>
        <begin position="193"/>
        <end position="213"/>
    </location>
</feature>
<name>A0A4Y8V9U4_9BACT</name>
<evidence type="ECO:0000313" key="3">
    <source>
        <dbReference type="Proteomes" id="UP000297872"/>
    </source>
</evidence>
<feature type="transmembrane region" description="Helical" evidence="1">
    <location>
        <begin position="7"/>
        <end position="31"/>
    </location>
</feature>
<dbReference type="RefSeq" id="WP_134844374.1">
    <property type="nucleotide sequence ID" value="NZ_SGVY01000056.1"/>
</dbReference>
<feature type="transmembrane region" description="Helical" evidence="1">
    <location>
        <begin position="302"/>
        <end position="321"/>
    </location>
</feature>
<proteinExistence type="predicted"/>
<dbReference type="GeneID" id="302996504"/>
<evidence type="ECO:0000256" key="1">
    <source>
        <dbReference type="SAM" id="Phobius"/>
    </source>
</evidence>
<reference evidence="2 3" key="1">
    <citation type="submission" date="2019-02" db="EMBL/GenBank/DDBJ databases">
        <title>Draft Genome Sequence of the Prevotella sp. BCRC 81118, Isolated from Human Feces.</title>
        <authorList>
            <person name="Huang C.-H."/>
        </authorList>
    </citation>
    <scope>NUCLEOTIDE SEQUENCE [LARGE SCALE GENOMIC DNA]</scope>
    <source>
        <strain evidence="2 3">BCRC 81118</strain>
    </source>
</reference>
<keyword evidence="3" id="KW-1185">Reference proteome</keyword>
<feature type="transmembrane region" description="Helical" evidence="1">
    <location>
        <begin position="353"/>
        <end position="370"/>
    </location>
</feature>
<evidence type="ECO:0000313" key="2">
    <source>
        <dbReference type="EMBL" id="TFH76133.1"/>
    </source>
</evidence>
<keyword evidence="1" id="KW-1133">Transmembrane helix</keyword>
<evidence type="ECO:0008006" key="4">
    <source>
        <dbReference type="Google" id="ProtNLM"/>
    </source>
</evidence>
<sequence>MLDKKQIIVLVALNIVFIVIPLVFPCVHFTLDNDLMQFFSSGVYTGKPSEYTIYTNILHGLLLKMLYTFDSHVAWYAVYEYFCNLMCTNIFIYLLLQWKFNKIIKSLACILVSIVCFIIAIQPDYTIVAGELGLASIALYSTSDSVIAKKNLVFSIVLFFMGAILRIQAVVIPYCVFLPLLICIFLKHKKMMFIYNALLILILIFLFSFNSWYYNRSNDWKKYCEYNALRMKINDNPSASDCVNLYANKDEKSELVLLNEYRVNDGTILNARNLKISTDFLSHRYFYNIAQNIKPYYYTYAYMLRIIIGFVLLAVVCMFAIRDRKGIILVLASFVMFLLANFYTMSISRPKEPVMLILTASLIACCSILIHNKIKKSYLLTLMAFLLSGGAYLKLKDAQYAIKQNKTYIKQSEICQALCAKIDDSKILFHNATYCRMNVWTECNSLVGKKFVRVGWTVNSPHTKKYYQGYKSYVDNNLPMMINSDYEQYLDMIEKSLKSYYKTPVKRRILVKQDKMQIIKFEKI</sequence>